<accession>A0A1G8CAR3</accession>
<dbReference type="SUPFAM" id="SSF53254">
    <property type="entry name" value="Phosphoglycerate mutase-like"/>
    <property type="match status" value="1"/>
</dbReference>
<dbReference type="RefSeq" id="WP_176955517.1">
    <property type="nucleotide sequence ID" value="NZ_FNCN01000015.1"/>
</dbReference>
<protein>
    <submittedName>
        <fullName evidence="1">Probable phosphoglycerate mutase</fullName>
    </submittedName>
</protein>
<proteinExistence type="predicted"/>
<dbReference type="AlphaFoldDB" id="A0A1G8CAR3"/>
<reference evidence="1 2" key="1">
    <citation type="submission" date="2016-10" db="EMBL/GenBank/DDBJ databases">
        <authorList>
            <person name="de Groot N.N."/>
        </authorList>
    </citation>
    <scope>NUCLEOTIDE SEQUENCE [LARGE SCALE GENOMIC DNA]</scope>
    <source>
        <strain evidence="1 2">CPCC 201354</strain>
    </source>
</reference>
<keyword evidence="2" id="KW-1185">Reference proteome</keyword>
<dbReference type="Proteomes" id="UP000198923">
    <property type="component" value="Unassembled WGS sequence"/>
</dbReference>
<sequence length="204" mass="22360">MISYLVRHGRTGYSATYRLNGDPGVPVGLDSVGRQQCRIPVTGISRVAFCLTSGFLRARQSAELMLSESRVPIAVDTRLNELDYGDFEGKAFSDYAHWLAREGSGRRPPGSVESQREGIRRILSGLRAAPLCPGPRLIVTHGLAVSVLRWCQASPSTSLTDLFFPEAPYVTALGIFDDELVEIADQRIAEIDLQSRQIPGQPAF</sequence>
<dbReference type="InterPro" id="IPR029033">
    <property type="entry name" value="His_PPase_superfam"/>
</dbReference>
<dbReference type="Pfam" id="PF00300">
    <property type="entry name" value="His_Phos_1"/>
    <property type="match status" value="1"/>
</dbReference>
<evidence type="ECO:0000313" key="2">
    <source>
        <dbReference type="Proteomes" id="UP000198923"/>
    </source>
</evidence>
<dbReference type="InterPro" id="IPR013078">
    <property type="entry name" value="His_Pase_superF_clade-1"/>
</dbReference>
<dbReference type="Gene3D" id="3.40.50.1240">
    <property type="entry name" value="Phosphoglycerate mutase-like"/>
    <property type="match status" value="1"/>
</dbReference>
<gene>
    <name evidence="1" type="ORF">SAMN05421505_115116</name>
</gene>
<evidence type="ECO:0000313" key="1">
    <source>
        <dbReference type="EMBL" id="SDH42465.1"/>
    </source>
</evidence>
<organism evidence="1 2">
    <name type="scientific">Sinosporangium album</name>
    <dbReference type="NCBI Taxonomy" id="504805"/>
    <lineage>
        <taxon>Bacteria</taxon>
        <taxon>Bacillati</taxon>
        <taxon>Actinomycetota</taxon>
        <taxon>Actinomycetes</taxon>
        <taxon>Streptosporangiales</taxon>
        <taxon>Streptosporangiaceae</taxon>
        <taxon>Sinosporangium</taxon>
    </lineage>
</organism>
<dbReference type="SMART" id="SM00855">
    <property type="entry name" value="PGAM"/>
    <property type="match status" value="1"/>
</dbReference>
<name>A0A1G8CAR3_9ACTN</name>
<dbReference type="EMBL" id="FNCN01000015">
    <property type="protein sequence ID" value="SDH42465.1"/>
    <property type="molecule type" value="Genomic_DNA"/>
</dbReference>
<dbReference type="CDD" id="cd07067">
    <property type="entry name" value="HP_PGM_like"/>
    <property type="match status" value="1"/>
</dbReference>
<dbReference type="STRING" id="504805.SAMN05421505_115116"/>